<dbReference type="EMBL" id="BMGR01000015">
    <property type="protein sequence ID" value="GGG19625.1"/>
    <property type="molecule type" value="Genomic_DNA"/>
</dbReference>
<organism evidence="2 3">
    <name type="scientific">Paenibacillus abyssi</name>
    <dbReference type="NCBI Taxonomy" id="1340531"/>
    <lineage>
        <taxon>Bacteria</taxon>
        <taxon>Bacillati</taxon>
        <taxon>Bacillota</taxon>
        <taxon>Bacilli</taxon>
        <taxon>Bacillales</taxon>
        <taxon>Paenibacillaceae</taxon>
        <taxon>Paenibacillus</taxon>
    </lineage>
</organism>
<keyword evidence="3" id="KW-1185">Reference proteome</keyword>
<dbReference type="CDD" id="cd01948">
    <property type="entry name" value="EAL"/>
    <property type="match status" value="1"/>
</dbReference>
<dbReference type="InterPro" id="IPR035919">
    <property type="entry name" value="EAL_sf"/>
</dbReference>
<dbReference type="PANTHER" id="PTHR33121">
    <property type="entry name" value="CYCLIC DI-GMP PHOSPHODIESTERASE PDEF"/>
    <property type="match status" value="1"/>
</dbReference>
<dbReference type="PANTHER" id="PTHR33121:SF15">
    <property type="entry name" value="BLUE LIGHT- AND TEMPERATURE-REGULATED ANTIREPRESSOR BLUF"/>
    <property type="match status" value="1"/>
</dbReference>
<dbReference type="SUPFAM" id="SSF141868">
    <property type="entry name" value="EAL domain-like"/>
    <property type="match status" value="1"/>
</dbReference>
<evidence type="ECO:0000313" key="3">
    <source>
        <dbReference type="Proteomes" id="UP000644756"/>
    </source>
</evidence>
<dbReference type="GO" id="GO:0071111">
    <property type="term" value="F:cyclic-guanylate-specific phosphodiesterase activity"/>
    <property type="evidence" value="ECO:0007669"/>
    <property type="project" value="InterPro"/>
</dbReference>
<feature type="domain" description="EAL" evidence="1">
    <location>
        <begin position="47"/>
        <end position="293"/>
    </location>
</feature>
<dbReference type="AlphaFoldDB" id="A0A917G2E2"/>
<sequence length="293" mass="33692">MAYDNKEQLFDLLNKLEISDEEQYVRITGHSDPFQMDSDYIPLSNFKTRLEHSDLIAIISRRKFCSHMQPIISAKDEKIYAYEFLLRPLPGEPDFQPFQLFDVARQSGLHSFLDRQARISAIETSARKLPHGIKRFINFLPSSIYNPNYCLSHTFEAIEKYNLDPSDFVFEVVETEKIDDVNHLQNVFDVYRQSGIRVALDDVGAGFSTTQLVEELKPDFVKIDRDIIRNCEQGAGKQRVIQAIVDTAQSYNGIVLAEGIERLEEWEYLKHAGVDLGQGFLFGSPQLEPIDYT</sequence>
<dbReference type="Proteomes" id="UP000644756">
    <property type="component" value="Unassembled WGS sequence"/>
</dbReference>
<dbReference type="PROSITE" id="PS50883">
    <property type="entry name" value="EAL"/>
    <property type="match status" value="1"/>
</dbReference>
<reference evidence="2" key="2">
    <citation type="submission" date="2020-09" db="EMBL/GenBank/DDBJ databases">
        <authorList>
            <person name="Sun Q."/>
            <person name="Zhou Y."/>
        </authorList>
    </citation>
    <scope>NUCLEOTIDE SEQUENCE</scope>
    <source>
        <strain evidence="2">CGMCC 1.12987</strain>
    </source>
</reference>
<proteinExistence type="predicted"/>
<dbReference type="SMART" id="SM00052">
    <property type="entry name" value="EAL"/>
    <property type="match status" value="1"/>
</dbReference>
<dbReference type="Gene3D" id="3.20.20.450">
    <property type="entry name" value="EAL domain"/>
    <property type="match status" value="1"/>
</dbReference>
<reference evidence="2" key="1">
    <citation type="journal article" date="2014" name="Int. J. Syst. Evol. Microbiol.">
        <title>Complete genome sequence of Corynebacterium casei LMG S-19264T (=DSM 44701T), isolated from a smear-ripened cheese.</title>
        <authorList>
            <consortium name="US DOE Joint Genome Institute (JGI-PGF)"/>
            <person name="Walter F."/>
            <person name="Albersmeier A."/>
            <person name="Kalinowski J."/>
            <person name="Ruckert C."/>
        </authorList>
    </citation>
    <scope>NUCLEOTIDE SEQUENCE</scope>
    <source>
        <strain evidence="2">CGMCC 1.12987</strain>
    </source>
</reference>
<gene>
    <name evidence="2" type="ORF">GCM10010916_40560</name>
</gene>
<comment type="caution">
    <text evidence="2">The sequence shown here is derived from an EMBL/GenBank/DDBJ whole genome shotgun (WGS) entry which is preliminary data.</text>
</comment>
<evidence type="ECO:0000259" key="1">
    <source>
        <dbReference type="PROSITE" id="PS50883"/>
    </source>
</evidence>
<name>A0A917G2E2_9BACL</name>
<evidence type="ECO:0000313" key="2">
    <source>
        <dbReference type="EMBL" id="GGG19625.1"/>
    </source>
</evidence>
<dbReference type="Pfam" id="PF00563">
    <property type="entry name" value="EAL"/>
    <property type="match status" value="1"/>
</dbReference>
<dbReference type="InterPro" id="IPR050706">
    <property type="entry name" value="Cyclic-di-GMP_PDE-like"/>
</dbReference>
<dbReference type="InterPro" id="IPR001633">
    <property type="entry name" value="EAL_dom"/>
</dbReference>
<accession>A0A917G2E2</accession>
<protein>
    <recommendedName>
        <fullName evidence="1">EAL domain-containing protein</fullName>
    </recommendedName>
</protein>